<gene>
    <name evidence="11" type="ORF">CQA58_06600</name>
</gene>
<evidence type="ECO:0000256" key="5">
    <source>
        <dbReference type="ARBA" id="ARBA00023244"/>
    </source>
</evidence>
<feature type="domain" description="Tetrapyrrole biosynthesis uroporphyrinogen III synthase" evidence="10">
    <location>
        <begin position="41"/>
        <end position="212"/>
    </location>
</feature>
<protein>
    <recommendedName>
        <fullName evidence="7 9">Uroporphyrinogen-III synthase</fullName>
        <ecNumber evidence="3 9">4.2.1.75</ecNumber>
    </recommendedName>
</protein>
<keyword evidence="4 9" id="KW-0456">Lyase</keyword>
<dbReference type="Gene3D" id="3.40.50.10090">
    <property type="match status" value="2"/>
</dbReference>
<organism evidence="11 12">
    <name type="scientific">Helicobacter brantae</name>
    <dbReference type="NCBI Taxonomy" id="375927"/>
    <lineage>
        <taxon>Bacteria</taxon>
        <taxon>Pseudomonadati</taxon>
        <taxon>Campylobacterota</taxon>
        <taxon>Epsilonproteobacteria</taxon>
        <taxon>Campylobacterales</taxon>
        <taxon>Helicobacteraceae</taxon>
        <taxon>Helicobacter</taxon>
    </lineage>
</organism>
<proteinExistence type="inferred from homology"/>
<dbReference type="GO" id="GO:0004852">
    <property type="term" value="F:uroporphyrinogen-III synthase activity"/>
    <property type="evidence" value="ECO:0007669"/>
    <property type="project" value="UniProtKB-UniRule"/>
</dbReference>
<evidence type="ECO:0000256" key="8">
    <source>
        <dbReference type="ARBA" id="ARBA00048617"/>
    </source>
</evidence>
<evidence type="ECO:0000256" key="3">
    <source>
        <dbReference type="ARBA" id="ARBA00013109"/>
    </source>
</evidence>
<evidence type="ECO:0000256" key="6">
    <source>
        <dbReference type="ARBA" id="ARBA00037589"/>
    </source>
</evidence>
<dbReference type="PANTHER" id="PTHR38042:SF1">
    <property type="entry name" value="UROPORPHYRINOGEN-III SYNTHASE, CHLOROPLASTIC"/>
    <property type="match status" value="1"/>
</dbReference>
<dbReference type="Pfam" id="PF02602">
    <property type="entry name" value="HEM4"/>
    <property type="match status" value="1"/>
</dbReference>
<comment type="catalytic activity">
    <reaction evidence="8 9">
        <text>hydroxymethylbilane = uroporphyrinogen III + H2O</text>
        <dbReference type="Rhea" id="RHEA:18965"/>
        <dbReference type="ChEBI" id="CHEBI:15377"/>
        <dbReference type="ChEBI" id="CHEBI:57308"/>
        <dbReference type="ChEBI" id="CHEBI:57845"/>
        <dbReference type="EC" id="4.2.1.75"/>
    </reaction>
</comment>
<dbReference type="AlphaFoldDB" id="A0A3D8IY16"/>
<dbReference type="Proteomes" id="UP000257045">
    <property type="component" value="Unassembled WGS sequence"/>
</dbReference>
<evidence type="ECO:0000259" key="10">
    <source>
        <dbReference type="Pfam" id="PF02602"/>
    </source>
</evidence>
<reference evidence="11 12" key="1">
    <citation type="submission" date="2018-04" db="EMBL/GenBank/DDBJ databases">
        <title>Novel Campyloabacter and Helicobacter Species and Strains.</title>
        <authorList>
            <person name="Mannion A.J."/>
            <person name="Shen Z."/>
            <person name="Fox J.G."/>
        </authorList>
    </citation>
    <scope>NUCLEOTIDE SEQUENCE [LARGE SCALE GENOMIC DNA]</scope>
    <source>
        <strain evidence="11 12">MIT 04-9366</strain>
    </source>
</reference>
<sequence>MLSQKSLARSGALREIIVVGYQNYDFAKSLVVGEIIYEDFCLDLRGFEALIFTSKNAILSLEENAKKHSQMQEWKQKPSYVIGRGSAKVLQNLGGNLAYISPNSHGKEFATLLQHTLSPQTSLLYLRAKNIISNLDETLKNAGFSIHSQIAYHSSPLSLKNSQKPPKNSILLFTSPSAYAYFLQNFQWDSSYLAVGIGKSTFESFESGIKKEISPIQEIEKSIKLLQSRLGV</sequence>
<dbReference type="InterPro" id="IPR039793">
    <property type="entry name" value="UROS/Hem4"/>
</dbReference>
<evidence type="ECO:0000313" key="11">
    <source>
        <dbReference type="EMBL" id="RDU69805.1"/>
    </source>
</evidence>
<evidence type="ECO:0000256" key="4">
    <source>
        <dbReference type="ARBA" id="ARBA00023239"/>
    </source>
</evidence>
<accession>A0A3D8IY16</accession>
<dbReference type="SUPFAM" id="SSF69618">
    <property type="entry name" value="HemD-like"/>
    <property type="match status" value="1"/>
</dbReference>
<dbReference type="OrthoDB" id="5328023at2"/>
<dbReference type="PANTHER" id="PTHR38042">
    <property type="entry name" value="UROPORPHYRINOGEN-III SYNTHASE, CHLOROPLASTIC"/>
    <property type="match status" value="1"/>
</dbReference>
<dbReference type="GO" id="GO:0006782">
    <property type="term" value="P:protoporphyrinogen IX biosynthetic process"/>
    <property type="evidence" value="ECO:0007669"/>
    <property type="project" value="UniProtKB-UniRule"/>
</dbReference>
<keyword evidence="5 9" id="KW-0627">Porphyrin biosynthesis</keyword>
<name>A0A3D8IY16_9HELI</name>
<dbReference type="InterPro" id="IPR003754">
    <property type="entry name" value="4pyrrol_synth_uPrphyn_synth"/>
</dbReference>
<comment type="similarity">
    <text evidence="2 9">Belongs to the uroporphyrinogen-III synthase family.</text>
</comment>
<evidence type="ECO:0000256" key="7">
    <source>
        <dbReference type="ARBA" id="ARBA00040167"/>
    </source>
</evidence>
<comment type="pathway">
    <text evidence="1 9">Porphyrin-containing compound metabolism; protoporphyrin-IX biosynthesis; coproporphyrinogen-III from 5-aminolevulinate: step 3/4.</text>
</comment>
<evidence type="ECO:0000256" key="1">
    <source>
        <dbReference type="ARBA" id="ARBA00004772"/>
    </source>
</evidence>
<dbReference type="EMBL" id="NXLV01000013">
    <property type="protein sequence ID" value="RDU69805.1"/>
    <property type="molecule type" value="Genomic_DNA"/>
</dbReference>
<evidence type="ECO:0000256" key="2">
    <source>
        <dbReference type="ARBA" id="ARBA00008133"/>
    </source>
</evidence>
<evidence type="ECO:0000313" key="12">
    <source>
        <dbReference type="Proteomes" id="UP000257045"/>
    </source>
</evidence>
<comment type="function">
    <text evidence="6 9">Catalyzes cyclization of the linear tetrapyrrole, hydroxymethylbilane, to the macrocyclic uroporphyrinogen III.</text>
</comment>
<dbReference type="CDD" id="cd06578">
    <property type="entry name" value="HemD"/>
    <property type="match status" value="1"/>
</dbReference>
<dbReference type="EC" id="4.2.1.75" evidence="3 9"/>
<dbReference type="GO" id="GO:0006780">
    <property type="term" value="P:uroporphyrinogen III biosynthetic process"/>
    <property type="evidence" value="ECO:0007669"/>
    <property type="project" value="UniProtKB-UniRule"/>
</dbReference>
<keyword evidence="12" id="KW-1185">Reference proteome</keyword>
<comment type="caution">
    <text evidence="11">The sequence shown here is derived from an EMBL/GenBank/DDBJ whole genome shotgun (WGS) entry which is preliminary data.</text>
</comment>
<dbReference type="InterPro" id="IPR036108">
    <property type="entry name" value="4pyrrol_syn_uPrphyn_synt_sf"/>
</dbReference>
<evidence type="ECO:0000256" key="9">
    <source>
        <dbReference type="RuleBase" id="RU366031"/>
    </source>
</evidence>